<comment type="caution">
    <text evidence="1">The sequence shown here is derived from an EMBL/GenBank/DDBJ whole genome shotgun (WGS) entry which is preliminary data.</text>
</comment>
<evidence type="ECO:0000313" key="1">
    <source>
        <dbReference type="EMBL" id="KEQ19054.1"/>
    </source>
</evidence>
<reference evidence="1 2" key="1">
    <citation type="submission" date="2014-06" db="EMBL/GenBank/DDBJ databases">
        <title>Whole Genome Sequences of Three Symbiotic Endozoicomonas Bacteria.</title>
        <authorList>
            <person name="Neave M.J."/>
            <person name="Apprill A."/>
            <person name="Voolstra C.R."/>
        </authorList>
    </citation>
    <scope>NUCLEOTIDE SEQUENCE [LARGE SCALE GENOMIC DNA]</scope>
    <source>
        <strain evidence="1 2">DSM 25634</strain>
    </source>
</reference>
<dbReference type="AlphaFoldDB" id="A0A081NKT1"/>
<sequence>MINNAWPQNDLKLLDQLMTLSPGTVSDKSMEFYSAGSDLLVSQKNLATEHLTVLMILNGPELQPIEGQIEWSTDGTHWYNAEFDKESIRSGTTGHIQVSLPKLAPSNDLQRIVFRTRLTGHNRVHESRQLVTVLPYGEARQAVFYDIGGTVQAKYKLAAKKQKTSETRLTQFSEPFMQIFKLDCS</sequence>
<name>A0A081NKT1_9GAMM</name>
<dbReference type="STRING" id="1137799.GZ78_03225"/>
<evidence type="ECO:0000313" key="2">
    <source>
        <dbReference type="Proteomes" id="UP000028073"/>
    </source>
</evidence>
<dbReference type="EMBL" id="JOKH01000001">
    <property type="protein sequence ID" value="KEQ19054.1"/>
    <property type="molecule type" value="Genomic_DNA"/>
</dbReference>
<protein>
    <submittedName>
        <fullName evidence="1">Uncharacterized protein</fullName>
    </submittedName>
</protein>
<gene>
    <name evidence="1" type="ORF">GZ78_03225</name>
</gene>
<organism evidence="1 2">
    <name type="scientific">Endozoicomonas numazuensis</name>
    <dbReference type="NCBI Taxonomy" id="1137799"/>
    <lineage>
        <taxon>Bacteria</taxon>
        <taxon>Pseudomonadati</taxon>
        <taxon>Pseudomonadota</taxon>
        <taxon>Gammaproteobacteria</taxon>
        <taxon>Oceanospirillales</taxon>
        <taxon>Endozoicomonadaceae</taxon>
        <taxon>Endozoicomonas</taxon>
    </lineage>
</organism>
<keyword evidence="2" id="KW-1185">Reference proteome</keyword>
<proteinExistence type="predicted"/>
<dbReference type="Proteomes" id="UP000028073">
    <property type="component" value="Unassembled WGS sequence"/>
</dbReference>
<accession>A0A081NKT1</accession>